<dbReference type="PANTHER" id="PTHR40396:SF1">
    <property type="entry name" value="ATPASE AAA-TYPE CORE DOMAIN-CONTAINING PROTEIN"/>
    <property type="match status" value="1"/>
</dbReference>
<reference evidence="3" key="1">
    <citation type="submission" date="2016-10" db="EMBL/GenBank/DDBJ databases">
        <authorList>
            <person name="Varghese N."/>
            <person name="Submissions S."/>
        </authorList>
    </citation>
    <scope>NUCLEOTIDE SEQUENCE [LARGE SCALE GENOMIC DNA]</scope>
    <source>
        <strain evidence="3">NLAE-zl-G277</strain>
    </source>
</reference>
<sequence length="408" mass="47667">MLVQYAVSNYKSIKDEIIINFARIDDERDDNWTIPVEEPRCRLYNVIGLMGPNASGKSNIIDSFYFAIRFIKNTISRKEKSKIKVEPFLLDDQTQKQPSSFEFIYIYQGIKYVYGFSVNSVRVEEEYLLAYYSAKPTTVFERQNGAEYHFRGNDVSRQRELSGKTNANRLYLPVAAEWGYDKLSCAYAWFENVFDQYENVRISDVLETIVVDEKKKSILLESLQKADFNITDIYVKKRKLEKQQIDVIREMIAKIVPEVEVDNIPESNPEIYVTHRNKGENEYSINLNDDSSGTKSIVFDIAELLYLSQGGLILEDELGRNYHTRLTEYYLKLIGRLAPDHHRVQMLFASHDTKILNLLNRDQIYLVDKNEEGATFLKLLDDYIIREKDNIELGYLKGRYGAIPYMRE</sequence>
<dbReference type="SUPFAM" id="SSF52540">
    <property type="entry name" value="P-loop containing nucleoside triphosphate hydrolases"/>
    <property type="match status" value="1"/>
</dbReference>
<dbReference type="InterPro" id="IPR027417">
    <property type="entry name" value="P-loop_NTPase"/>
</dbReference>
<dbReference type="GO" id="GO:0005524">
    <property type="term" value="F:ATP binding"/>
    <property type="evidence" value="ECO:0007669"/>
    <property type="project" value="InterPro"/>
</dbReference>
<dbReference type="STRING" id="460384.SAMN05216313_104196"/>
<dbReference type="Proteomes" id="UP000198508">
    <property type="component" value="Unassembled WGS sequence"/>
</dbReference>
<dbReference type="RefSeq" id="WP_092361483.1">
    <property type="nucleotide sequence ID" value="NZ_FOIM01000004.1"/>
</dbReference>
<evidence type="ECO:0000313" key="2">
    <source>
        <dbReference type="EMBL" id="SET31777.1"/>
    </source>
</evidence>
<accession>A0A1I0DHS2</accession>
<keyword evidence="3" id="KW-1185">Reference proteome</keyword>
<gene>
    <name evidence="2" type="ORF">SAMN05216313_104196</name>
</gene>
<protein>
    <recommendedName>
        <fullName evidence="1">ATPase AAA-type core domain-containing protein</fullName>
    </recommendedName>
</protein>
<proteinExistence type="predicted"/>
<dbReference type="EMBL" id="FOIM01000004">
    <property type="protein sequence ID" value="SET31777.1"/>
    <property type="molecule type" value="Genomic_DNA"/>
</dbReference>
<evidence type="ECO:0000259" key="1">
    <source>
        <dbReference type="Pfam" id="PF13304"/>
    </source>
</evidence>
<dbReference type="Pfam" id="PF13304">
    <property type="entry name" value="AAA_21"/>
    <property type="match status" value="1"/>
</dbReference>
<dbReference type="Gene3D" id="3.40.50.300">
    <property type="entry name" value="P-loop containing nucleotide triphosphate hydrolases"/>
    <property type="match status" value="1"/>
</dbReference>
<organism evidence="2 3">
    <name type="scientific">Enterocloster lavalensis</name>
    <dbReference type="NCBI Taxonomy" id="460384"/>
    <lineage>
        <taxon>Bacteria</taxon>
        <taxon>Bacillati</taxon>
        <taxon>Bacillota</taxon>
        <taxon>Clostridia</taxon>
        <taxon>Lachnospirales</taxon>
        <taxon>Lachnospiraceae</taxon>
        <taxon>Enterocloster</taxon>
    </lineage>
</organism>
<dbReference type="AlphaFoldDB" id="A0A1I0DHS2"/>
<dbReference type="GeneID" id="93276201"/>
<dbReference type="GO" id="GO:0016887">
    <property type="term" value="F:ATP hydrolysis activity"/>
    <property type="evidence" value="ECO:0007669"/>
    <property type="project" value="InterPro"/>
</dbReference>
<dbReference type="InterPro" id="IPR003959">
    <property type="entry name" value="ATPase_AAA_core"/>
</dbReference>
<name>A0A1I0DHS2_9FIRM</name>
<feature type="domain" description="ATPase AAA-type core" evidence="1">
    <location>
        <begin position="47"/>
        <end position="357"/>
    </location>
</feature>
<dbReference type="PANTHER" id="PTHR40396">
    <property type="entry name" value="ATPASE-LIKE PROTEIN"/>
    <property type="match status" value="1"/>
</dbReference>
<evidence type="ECO:0000313" key="3">
    <source>
        <dbReference type="Proteomes" id="UP000198508"/>
    </source>
</evidence>